<feature type="transmembrane region" description="Helical" evidence="6">
    <location>
        <begin position="45"/>
        <end position="65"/>
    </location>
</feature>
<keyword evidence="5 6" id="KW-0472">Membrane</keyword>
<dbReference type="AlphaFoldDB" id="A0A820BTS2"/>
<keyword evidence="3 6" id="KW-0812">Transmembrane</keyword>
<proteinExistence type="inferred from homology"/>
<dbReference type="Proteomes" id="UP000663842">
    <property type="component" value="Unassembled WGS sequence"/>
</dbReference>
<dbReference type="Pfam" id="PF04505">
    <property type="entry name" value="CD225"/>
    <property type="match status" value="1"/>
</dbReference>
<comment type="subcellular location">
    <subcellularLocation>
        <location evidence="1">Membrane</location>
    </subcellularLocation>
</comment>
<dbReference type="GO" id="GO:0016020">
    <property type="term" value="C:membrane"/>
    <property type="evidence" value="ECO:0007669"/>
    <property type="project" value="UniProtKB-SubCell"/>
</dbReference>
<evidence type="ECO:0000313" key="7">
    <source>
        <dbReference type="EMBL" id="CAF4211341.1"/>
    </source>
</evidence>
<evidence type="ECO:0000313" key="8">
    <source>
        <dbReference type="Proteomes" id="UP000663842"/>
    </source>
</evidence>
<feature type="transmembrane region" description="Helical" evidence="6">
    <location>
        <begin position="6"/>
        <end position="24"/>
    </location>
</feature>
<feature type="transmembrane region" description="Helical" evidence="6">
    <location>
        <begin position="199"/>
        <end position="219"/>
    </location>
</feature>
<evidence type="ECO:0000256" key="3">
    <source>
        <dbReference type="ARBA" id="ARBA00022692"/>
    </source>
</evidence>
<dbReference type="EMBL" id="CAJOBF010006629">
    <property type="protein sequence ID" value="CAF4211341.1"/>
    <property type="molecule type" value="Genomic_DNA"/>
</dbReference>
<dbReference type="InterPro" id="IPR007593">
    <property type="entry name" value="CD225/Dispanin_fam"/>
</dbReference>
<gene>
    <name evidence="7" type="ORF">UXM345_LOCUS28570</name>
</gene>
<evidence type="ECO:0000256" key="4">
    <source>
        <dbReference type="ARBA" id="ARBA00022989"/>
    </source>
</evidence>
<name>A0A820BTS2_9BILA</name>
<organism evidence="7 8">
    <name type="scientific">Rotaria magnacalcarata</name>
    <dbReference type="NCBI Taxonomy" id="392030"/>
    <lineage>
        <taxon>Eukaryota</taxon>
        <taxon>Metazoa</taxon>
        <taxon>Spiralia</taxon>
        <taxon>Gnathifera</taxon>
        <taxon>Rotifera</taxon>
        <taxon>Eurotatoria</taxon>
        <taxon>Bdelloidea</taxon>
        <taxon>Philodinida</taxon>
        <taxon>Philodinidae</taxon>
        <taxon>Rotaria</taxon>
    </lineage>
</organism>
<accession>A0A820BTS2</accession>
<reference evidence="7" key="1">
    <citation type="submission" date="2021-02" db="EMBL/GenBank/DDBJ databases">
        <authorList>
            <person name="Nowell W R."/>
        </authorList>
    </citation>
    <scope>NUCLEOTIDE SEQUENCE</scope>
</reference>
<evidence type="ECO:0000256" key="2">
    <source>
        <dbReference type="ARBA" id="ARBA00006843"/>
    </source>
</evidence>
<feature type="transmembrane region" description="Helical" evidence="6">
    <location>
        <begin position="154"/>
        <end position="178"/>
    </location>
</feature>
<evidence type="ECO:0000256" key="5">
    <source>
        <dbReference type="ARBA" id="ARBA00023136"/>
    </source>
</evidence>
<keyword evidence="4 6" id="KW-1133">Transmembrane helix</keyword>
<sequence length="221" mass="25509">MFESITGGITNRFIIGTTSVALIIRIVRQKHRLNQEFHWHKYRKMAIQIIAIVLLFYFFYLPAVITGSLASLGVLGRAGYDHEEKVHIIGHHPPSSCLAAFSWNYYKIVNRRYIGRAGYNHEKNYSMFIGSLYADSSAPTPTKQRKKSETIYEWYAWSYFNIIFGCLIMGFIAMFLSLRTTRCKDSDNDSKARIWSRITLLWNILATSTGIGLTLYAILQR</sequence>
<protein>
    <submittedName>
        <fullName evidence="7">Uncharacterized protein</fullName>
    </submittedName>
</protein>
<comment type="similarity">
    <text evidence="2">Belongs to the CD225/Dispanin family.</text>
</comment>
<evidence type="ECO:0000256" key="1">
    <source>
        <dbReference type="ARBA" id="ARBA00004370"/>
    </source>
</evidence>
<comment type="caution">
    <text evidence="7">The sequence shown here is derived from an EMBL/GenBank/DDBJ whole genome shotgun (WGS) entry which is preliminary data.</text>
</comment>
<evidence type="ECO:0000256" key="6">
    <source>
        <dbReference type="SAM" id="Phobius"/>
    </source>
</evidence>